<sequence length="268" mass="29855">MSNVLYLFCLARTGLVDHIEGTGITGTEDLILKNFSGVTAVTCEVPEDDFSGESAEIKLQDLAWVGPRAVRHDRIIEEIMQYSPVFPAPFGSLFSSEKRLGTLIESNIDAIREFLDHTADKQEWSVKGLVCKSKAVDEIFTGKLKILSETLSSSPAGMRYFKERQMRSEAEKELSGKVKAACTVVGEKLLACSNNFRQRKNISFGKAEGDKQLVVNWAFLVDHSRISYFLDQVEHANSNYQAGGLAFECSGPWPPYSFCPSLHMEPTR</sequence>
<evidence type="ECO:0000313" key="4">
    <source>
        <dbReference type="EMBL" id="AFM27552.1"/>
    </source>
</evidence>
<dbReference type="eggNOG" id="ENOG5032RKP">
    <property type="taxonomic scope" value="Bacteria"/>
</dbReference>
<evidence type="ECO:0000313" key="5">
    <source>
        <dbReference type="Proteomes" id="UP000006055"/>
    </source>
</evidence>
<dbReference type="Proteomes" id="UP000006055">
    <property type="component" value="Chromosome"/>
</dbReference>
<keyword evidence="5" id="KW-1185">Reference proteome</keyword>
<comment type="subcellular location">
    <subcellularLocation>
        <location evidence="2">Gas vesicle</location>
    </subcellularLocation>
</comment>
<dbReference type="PANTHER" id="PTHR36852:SF1">
    <property type="entry name" value="PROTEIN GVPL 2"/>
    <property type="match status" value="1"/>
</dbReference>
<evidence type="ECO:0000256" key="2">
    <source>
        <dbReference type="ARBA" id="ARBA00035108"/>
    </source>
</evidence>
<dbReference type="GO" id="GO:0031412">
    <property type="term" value="P:gas vesicle organization"/>
    <property type="evidence" value="ECO:0007669"/>
    <property type="project" value="InterPro"/>
</dbReference>
<proteinExistence type="inferred from homology"/>
<reference evidence="5" key="1">
    <citation type="submission" date="2012-06" db="EMBL/GenBank/DDBJ databases">
        <title>Complete sequence of chromosome of Desulfomonile tiedjei DSM 6799.</title>
        <authorList>
            <person name="Lucas S."/>
            <person name="Copeland A."/>
            <person name="Lapidus A."/>
            <person name="Glavina del Rio T."/>
            <person name="Dalin E."/>
            <person name="Tice H."/>
            <person name="Bruce D."/>
            <person name="Goodwin L."/>
            <person name="Pitluck S."/>
            <person name="Peters L."/>
            <person name="Ovchinnikova G."/>
            <person name="Zeytun A."/>
            <person name="Lu M."/>
            <person name="Kyrpides N."/>
            <person name="Mavromatis K."/>
            <person name="Ivanova N."/>
            <person name="Brettin T."/>
            <person name="Detter J.C."/>
            <person name="Han C."/>
            <person name="Larimer F."/>
            <person name="Land M."/>
            <person name="Hauser L."/>
            <person name="Markowitz V."/>
            <person name="Cheng J.-F."/>
            <person name="Hugenholtz P."/>
            <person name="Woyke T."/>
            <person name="Wu D."/>
            <person name="Spring S."/>
            <person name="Schroeder M."/>
            <person name="Brambilla E."/>
            <person name="Klenk H.-P."/>
            <person name="Eisen J.A."/>
        </authorList>
    </citation>
    <scope>NUCLEOTIDE SEQUENCE [LARGE SCALE GENOMIC DNA]</scope>
    <source>
        <strain evidence="5">ATCC 49306 / DSM 6799 / DCB-1</strain>
    </source>
</reference>
<accession>I4CDB1</accession>
<dbReference type="PANTHER" id="PTHR36852">
    <property type="entry name" value="PROTEIN GVPL 2"/>
    <property type="match status" value="1"/>
</dbReference>
<organism evidence="4 5">
    <name type="scientific">Desulfomonile tiedjei (strain ATCC 49306 / DSM 6799 / DCB-1)</name>
    <dbReference type="NCBI Taxonomy" id="706587"/>
    <lineage>
        <taxon>Bacteria</taxon>
        <taxon>Pseudomonadati</taxon>
        <taxon>Thermodesulfobacteriota</taxon>
        <taxon>Desulfomonilia</taxon>
        <taxon>Desulfomonilales</taxon>
        <taxon>Desulfomonilaceae</taxon>
        <taxon>Desulfomonile</taxon>
    </lineage>
</organism>
<dbReference type="GO" id="GO:0031411">
    <property type="term" value="C:gas vesicle"/>
    <property type="evidence" value="ECO:0007669"/>
    <property type="project" value="UniProtKB-SubCell"/>
</dbReference>
<protein>
    <submittedName>
        <fullName evidence="4">Gas vesicle synthesis protein GvpL/GvpF</fullName>
    </submittedName>
</protein>
<evidence type="ECO:0000256" key="3">
    <source>
        <dbReference type="ARBA" id="ARBA00035643"/>
    </source>
</evidence>
<keyword evidence="1" id="KW-0304">Gas vesicle</keyword>
<name>I4CDB1_DESTA</name>
<evidence type="ECO:0000256" key="1">
    <source>
        <dbReference type="ARBA" id="ARBA00022987"/>
    </source>
</evidence>
<gene>
    <name evidence="4" type="ordered locus">Desti_4938</name>
</gene>
<dbReference type="RefSeq" id="WP_014812657.1">
    <property type="nucleotide sequence ID" value="NC_018025.1"/>
</dbReference>
<dbReference type="OrthoDB" id="5766050at2"/>
<dbReference type="STRING" id="706587.Desti_4938"/>
<dbReference type="InterPro" id="IPR009430">
    <property type="entry name" value="GvpL/GvpF"/>
</dbReference>
<dbReference type="AlphaFoldDB" id="I4CDB1"/>
<comment type="similarity">
    <text evidence="3">Belongs to the gas vesicle GvpF/GvpL family.</text>
</comment>
<dbReference type="KEGG" id="dti:Desti_4938"/>
<dbReference type="Pfam" id="PF06386">
    <property type="entry name" value="GvpL_GvpF"/>
    <property type="match status" value="1"/>
</dbReference>
<dbReference type="EMBL" id="CP003360">
    <property type="protein sequence ID" value="AFM27552.1"/>
    <property type="molecule type" value="Genomic_DNA"/>
</dbReference>
<dbReference type="HOGENOM" id="CLU_065736_0_0_7"/>